<evidence type="ECO:0000256" key="2">
    <source>
        <dbReference type="ARBA" id="ARBA00005885"/>
    </source>
</evidence>
<feature type="region of interest" description="Disordered" evidence="6">
    <location>
        <begin position="244"/>
        <end position="396"/>
    </location>
</feature>
<comment type="caution">
    <text evidence="8">The sequence shown here is derived from an EMBL/GenBank/DDBJ whole genome shotgun (WGS) entry which is preliminary data.</text>
</comment>
<dbReference type="EMBL" id="JACGCM010001311">
    <property type="protein sequence ID" value="KAF6156684.1"/>
    <property type="molecule type" value="Genomic_DNA"/>
</dbReference>
<organism evidence="8 9">
    <name type="scientific">Kingdonia uniflora</name>
    <dbReference type="NCBI Taxonomy" id="39325"/>
    <lineage>
        <taxon>Eukaryota</taxon>
        <taxon>Viridiplantae</taxon>
        <taxon>Streptophyta</taxon>
        <taxon>Embryophyta</taxon>
        <taxon>Tracheophyta</taxon>
        <taxon>Spermatophyta</taxon>
        <taxon>Magnoliopsida</taxon>
        <taxon>Ranunculales</taxon>
        <taxon>Circaeasteraceae</taxon>
        <taxon>Kingdonia</taxon>
    </lineage>
</organism>
<evidence type="ECO:0000256" key="4">
    <source>
        <dbReference type="ARBA" id="ARBA00022701"/>
    </source>
</evidence>
<evidence type="ECO:0000256" key="5">
    <source>
        <dbReference type="ARBA" id="ARBA00023212"/>
    </source>
</evidence>
<evidence type="ECO:0000256" key="6">
    <source>
        <dbReference type="SAM" id="MobiDB-lite"/>
    </source>
</evidence>
<feature type="region of interest" description="Disordered" evidence="6">
    <location>
        <begin position="133"/>
        <end position="181"/>
    </location>
</feature>
<dbReference type="PANTHER" id="PTHR31358:SF29">
    <property type="entry name" value="PROTEIN WVD2-LIKE 5-RELATED"/>
    <property type="match status" value="1"/>
</dbReference>
<feature type="compositionally biased region" description="Basic residues" evidence="6">
    <location>
        <begin position="161"/>
        <end position="176"/>
    </location>
</feature>
<comment type="similarity">
    <text evidence="2">Belongs to the TPX2 family.</text>
</comment>
<evidence type="ECO:0000256" key="1">
    <source>
        <dbReference type="ARBA" id="ARBA00004245"/>
    </source>
</evidence>
<dbReference type="GO" id="GO:0008017">
    <property type="term" value="F:microtubule binding"/>
    <property type="evidence" value="ECO:0007669"/>
    <property type="project" value="InterPro"/>
</dbReference>
<dbReference type="Proteomes" id="UP000541444">
    <property type="component" value="Unassembled WGS sequence"/>
</dbReference>
<protein>
    <recommendedName>
        <fullName evidence="7">TPX2 C-terminal domain-containing protein</fullName>
    </recommendedName>
</protein>
<keyword evidence="5" id="KW-0206">Cytoskeleton</keyword>
<gene>
    <name evidence="8" type="ORF">GIB67_017820</name>
</gene>
<accession>A0A7J7MPB9</accession>
<evidence type="ECO:0000313" key="9">
    <source>
        <dbReference type="Proteomes" id="UP000541444"/>
    </source>
</evidence>
<feature type="region of interest" description="Disordered" evidence="6">
    <location>
        <begin position="532"/>
        <end position="554"/>
    </location>
</feature>
<dbReference type="OrthoDB" id="1939285at2759"/>
<dbReference type="PANTHER" id="PTHR31358">
    <property type="entry name" value="PROTEIN WVD2-LIKE 4"/>
    <property type="match status" value="1"/>
</dbReference>
<feature type="domain" description="TPX2 C-terminal" evidence="7">
    <location>
        <begin position="452"/>
        <end position="523"/>
    </location>
</feature>
<feature type="region of interest" description="Disordered" evidence="6">
    <location>
        <begin position="410"/>
        <end position="444"/>
    </location>
</feature>
<sequence>MNVSKLIVADNAISEPLKALTNYKNRNRWNNLRLCDFKTVAAYNSALHKIVSAKTLNNDYIFAEEILQKTFSTFSYSQATLRDQYVKMEFSNPGDLIQLLLTAKQDDTFVFRKNKRFPPRRMKPAARKILSHDRDNDEWGSGSGTATEGGNRGFMGPQKYNRFKKVGKPQTPKKSKKPDFESPCLRCEAAGHQVVILGVRSKFELTMDADTLVSGVEVETGHTNGVLEHLHSIGEEGLVLESVNGTTDNRDNGEEVVDESNCHEENNGSIGLKEPGEEDVAHTHNSKTSKGRGRSKNEKPLSLKIGGATLEKKSKDRKHVAVRSAASNGSSTFSLTSRSKQPLAPSTNGVSFTDRQGSESNTNIDSSIASKTASASASSTAQHPQQSGKSGIPSSISNATQLDTLKESTKHLKPLKQEPLNKVDENTRSSSLSPTAGGSKPQRVGTLPSYSFSFKCYERAEKRKEFYSKLEEKIHAKEVEKTTLQAKSKETQEAELRLLRKNLTFKATPMPTFYQEPTPPKAELKKYTLRKKEKKIDQEGEKTKSYESRKLSIL</sequence>
<feature type="compositionally biased region" description="Basic and acidic residues" evidence="6">
    <location>
        <begin position="410"/>
        <end position="427"/>
    </location>
</feature>
<evidence type="ECO:0000256" key="3">
    <source>
        <dbReference type="ARBA" id="ARBA00022490"/>
    </source>
</evidence>
<feature type="compositionally biased region" description="Polar residues" evidence="6">
    <location>
        <begin position="382"/>
        <end position="396"/>
    </location>
</feature>
<keyword evidence="4" id="KW-0493">Microtubule</keyword>
<name>A0A7J7MPB9_9MAGN</name>
<dbReference type="Pfam" id="PF06886">
    <property type="entry name" value="TPX2"/>
    <property type="match status" value="1"/>
</dbReference>
<evidence type="ECO:0000259" key="7">
    <source>
        <dbReference type="Pfam" id="PF06886"/>
    </source>
</evidence>
<dbReference type="InterPro" id="IPR044833">
    <property type="entry name" value="WDL5/6"/>
</dbReference>
<keyword evidence="3" id="KW-0963">Cytoplasm</keyword>
<proteinExistence type="inferred from homology"/>
<feature type="compositionally biased region" description="Low complexity" evidence="6">
    <location>
        <begin position="366"/>
        <end position="381"/>
    </location>
</feature>
<feature type="compositionally biased region" description="Basic and acidic residues" evidence="6">
    <location>
        <begin position="534"/>
        <end position="554"/>
    </location>
</feature>
<keyword evidence="9" id="KW-1185">Reference proteome</keyword>
<comment type="subcellular location">
    <subcellularLocation>
        <location evidence="1">Cytoplasm</location>
        <location evidence="1">Cytoskeleton</location>
    </subcellularLocation>
</comment>
<dbReference type="AlphaFoldDB" id="A0A7J7MPB9"/>
<evidence type="ECO:0000313" key="8">
    <source>
        <dbReference type="EMBL" id="KAF6156684.1"/>
    </source>
</evidence>
<feature type="compositionally biased region" description="Basic residues" evidence="6">
    <location>
        <begin position="284"/>
        <end position="294"/>
    </location>
</feature>
<reference evidence="8 9" key="1">
    <citation type="journal article" date="2020" name="IScience">
        <title>Genome Sequencing of the Endangered Kingdonia uniflora (Circaeasteraceae, Ranunculales) Reveals Potential Mechanisms of Evolutionary Specialization.</title>
        <authorList>
            <person name="Sun Y."/>
            <person name="Deng T."/>
            <person name="Zhang A."/>
            <person name="Moore M.J."/>
            <person name="Landis J.B."/>
            <person name="Lin N."/>
            <person name="Zhang H."/>
            <person name="Zhang X."/>
            <person name="Huang J."/>
            <person name="Zhang X."/>
            <person name="Sun H."/>
            <person name="Wang H."/>
        </authorList>
    </citation>
    <scope>NUCLEOTIDE SEQUENCE [LARGE SCALE GENOMIC DNA]</scope>
    <source>
        <strain evidence="8">TB1705</strain>
        <tissue evidence="8">Leaf</tissue>
    </source>
</reference>
<dbReference type="InterPro" id="IPR027329">
    <property type="entry name" value="TPX2_C"/>
</dbReference>
<dbReference type="GO" id="GO:0005874">
    <property type="term" value="C:microtubule"/>
    <property type="evidence" value="ECO:0007669"/>
    <property type="project" value="UniProtKB-KW"/>
</dbReference>
<feature type="compositionally biased region" description="Polar residues" evidence="6">
    <location>
        <begin position="325"/>
        <end position="365"/>
    </location>
</feature>